<dbReference type="NCBIfam" id="TIGR00696">
    <property type="entry name" value="wecG_tagA_cpsF"/>
    <property type="match status" value="1"/>
</dbReference>
<keyword evidence="3 5" id="KW-0777">Teichoic acid biosynthesis</keyword>
<dbReference type="PANTHER" id="PTHR34136:SF1">
    <property type="entry name" value="UDP-N-ACETYL-D-MANNOSAMINURONIC ACID TRANSFERASE"/>
    <property type="match status" value="1"/>
</dbReference>
<keyword evidence="4 5" id="KW-0961">Cell wall biogenesis/degradation</keyword>
<keyword evidence="1 5" id="KW-0328">Glycosyltransferase</keyword>
<gene>
    <name evidence="6" type="ORF">SAMN04487792_1295</name>
</gene>
<protein>
    <recommendedName>
        <fullName evidence="5">N-acetylglucosaminyldiphosphoundecaprenol N-acetyl-beta-D-mannosaminyltransferase</fullName>
        <ecNumber evidence="5">2.4.1.187</ecNumber>
    </recommendedName>
    <alternativeName>
        <fullName evidence="5">N-acetylmannosaminyltransferase</fullName>
    </alternativeName>
    <alternativeName>
        <fullName evidence="5">UDP-N-acetylmannosamine transferase</fullName>
    </alternativeName>
    <alternativeName>
        <fullName evidence="5">UDP-N-acetylmannosamine:N-acetylglucosaminyl pyrophosphorylundecaprenol N-acetylmannosaminyltransferase</fullName>
    </alternativeName>
</protein>
<evidence type="ECO:0000256" key="2">
    <source>
        <dbReference type="ARBA" id="ARBA00022679"/>
    </source>
</evidence>
<dbReference type="GO" id="GO:0071555">
    <property type="term" value="P:cell wall organization"/>
    <property type="evidence" value="ECO:0007669"/>
    <property type="project" value="UniProtKB-KW"/>
</dbReference>
<accession>A0A1I1T595</accession>
<evidence type="ECO:0000256" key="3">
    <source>
        <dbReference type="ARBA" id="ARBA00022944"/>
    </source>
</evidence>
<evidence type="ECO:0000256" key="5">
    <source>
        <dbReference type="HAMAP-Rule" id="MF_02070"/>
    </source>
</evidence>
<dbReference type="InterPro" id="IPR004629">
    <property type="entry name" value="WecG_TagA_CpsF"/>
</dbReference>
<sequence>MDKVNVLGVDFDNKSFQQFQNEFIGKINAHQSTLVVTANPEIVMATNENPEFMKILKYDADYITADGIGIVKAAKYLGNPIIERVTGYDLFTWLMSFANERNLRVYLIGAEPSVIEATKAKIIQEYSDIQLVGARDGYFKEDLELVAYQIERTEPDLVFAALGSPKQEQLLALLRKNLLPALMMGVGGSFDVFSGKVKRAPQSWQKLHLEWLYRLLKNPSRFKRMLVLPKFVQKIYQSKKEQKVL</sequence>
<comment type="catalytic activity">
    <reaction evidence="5">
        <text>UDP-N-acetyl-alpha-D-mannosamine + N-acetyl-alpha-D-glucosaminyl-di-trans,octa-cis-undecaprenyl diphosphate = N-acetyl-beta-D-mannosaminyl-(1-&gt;4)-N-acetyl-alpha-D-glucosaminyl di-trans,octa-cis-undecaprenyl diphosphate + UDP + H(+)</text>
        <dbReference type="Rhea" id="RHEA:16053"/>
        <dbReference type="ChEBI" id="CHEBI:15378"/>
        <dbReference type="ChEBI" id="CHEBI:58223"/>
        <dbReference type="ChEBI" id="CHEBI:62959"/>
        <dbReference type="ChEBI" id="CHEBI:68623"/>
        <dbReference type="ChEBI" id="CHEBI:132210"/>
        <dbReference type="EC" id="2.4.1.187"/>
    </reaction>
</comment>
<evidence type="ECO:0000313" key="7">
    <source>
        <dbReference type="Proteomes" id="UP000199599"/>
    </source>
</evidence>
<dbReference type="PANTHER" id="PTHR34136">
    <property type="match status" value="1"/>
</dbReference>
<reference evidence="7" key="1">
    <citation type="submission" date="2016-10" db="EMBL/GenBank/DDBJ databases">
        <authorList>
            <person name="Varghese N."/>
            <person name="Submissions S."/>
        </authorList>
    </citation>
    <scope>NUCLEOTIDE SEQUENCE [LARGE SCALE GENOMIC DNA]</scope>
    <source>
        <strain evidence="7">R-53102</strain>
    </source>
</reference>
<dbReference type="AlphaFoldDB" id="A0A1I1T595"/>
<dbReference type="Proteomes" id="UP000199599">
    <property type="component" value="Unassembled WGS sequence"/>
</dbReference>
<evidence type="ECO:0000313" key="6">
    <source>
        <dbReference type="EMBL" id="SFD53791.1"/>
    </source>
</evidence>
<dbReference type="GO" id="GO:0019350">
    <property type="term" value="P:teichoic acid biosynthetic process"/>
    <property type="evidence" value="ECO:0007669"/>
    <property type="project" value="UniProtKB-UniRule"/>
</dbReference>
<dbReference type="Pfam" id="PF03808">
    <property type="entry name" value="Glyco_tran_WecG"/>
    <property type="match status" value="1"/>
</dbReference>
<dbReference type="EC" id="2.4.1.187" evidence="5"/>
<comment type="pathway">
    <text evidence="5">Cell wall biogenesis; teichoic acid biosynthesis.</text>
</comment>
<keyword evidence="2 5" id="KW-0808">Transferase</keyword>
<dbReference type="RefSeq" id="WP_090093599.1">
    <property type="nucleotide sequence ID" value="NZ_CBCRVU010000005.1"/>
</dbReference>
<comment type="function">
    <text evidence="5">Catalyzes the conversion of GlcNAc-PP-undecaprenol into ManNAc-GlcNAc-PP-undecaprenol, the first committed lipid intermediate in the de novo synthesis of teichoic acid.</text>
</comment>
<comment type="similarity">
    <text evidence="5">Belongs to the glycosyltransferase 26 family. TagA/TarA subfamily.</text>
</comment>
<dbReference type="STRING" id="1505723.SAMN04487792_1295"/>
<organism evidence="6 7">
    <name type="scientific">Lactobacillus bombicola</name>
    <dbReference type="NCBI Taxonomy" id="1505723"/>
    <lineage>
        <taxon>Bacteria</taxon>
        <taxon>Bacillati</taxon>
        <taxon>Bacillota</taxon>
        <taxon>Bacilli</taxon>
        <taxon>Lactobacillales</taxon>
        <taxon>Lactobacillaceae</taxon>
        <taxon>Lactobacillus</taxon>
    </lineage>
</organism>
<dbReference type="EMBL" id="FOMN01000007">
    <property type="protein sequence ID" value="SFD53791.1"/>
    <property type="molecule type" value="Genomic_DNA"/>
</dbReference>
<evidence type="ECO:0000256" key="1">
    <source>
        <dbReference type="ARBA" id="ARBA00022676"/>
    </source>
</evidence>
<proteinExistence type="inferred from homology"/>
<dbReference type="HAMAP" id="MF_02070">
    <property type="entry name" value="TagA_TarA"/>
    <property type="match status" value="1"/>
</dbReference>
<name>A0A1I1T595_9LACO</name>
<dbReference type="CDD" id="cd06533">
    <property type="entry name" value="Glyco_transf_WecG_TagA"/>
    <property type="match status" value="1"/>
</dbReference>
<dbReference type="GO" id="GO:0047244">
    <property type="term" value="F:N-acetylglucosaminyldiphosphoundecaprenol N-acetyl-beta-D-mannosaminyltransferase activity"/>
    <property type="evidence" value="ECO:0007669"/>
    <property type="project" value="UniProtKB-UniRule"/>
</dbReference>
<dbReference type="InterPro" id="IPR034714">
    <property type="entry name" value="TagA_TarA"/>
</dbReference>
<evidence type="ECO:0000256" key="4">
    <source>
        <dbReference type="ARBA" id="ARBA00023316"/>
    </source>
</evidence>
<dbReference type="UniPathway" id="UPA00632"/>